<dbReference type="GO" id="GO:0008171">
    <property type="term" value="F:O-methyltransferase activity"/>
    <property type="evidence" value="ECO:0000318"/>
    <property type="project" value="GO_Central"/>
</dbReference>
<dbReference type="EMBL" id="GL871302">
    <property type="protein sequence ID" value="EGC30770.1"/>
    <property type="molecule type" value="Genomic_DNA"/>
</dbReference>
<dbReference type="PROSITE" id="PS51683">
    <property type="entry name" value="SAM_OMT_II"/>
    <property type="match status" value="1"/>
</dbReference>
<name>F0ZZ63_DICPU</name>
<dbReference type="GeneID" id="10508734"/>
<dbReference type="InParanoid" id="F0ZZ63"/>
<dbReference type="PANTHER" id="PTHR43712:SF2">
    <property type="entry name" value="O-METHYLTRANSFERASE CICE"/>
    <property type="match status" value="1"/>
</dbReference>
<dbReference type="SUPFAM" id="SSF53335">
    <property type="entry name" value="S-adenosyl-L-methionine-dependent methyltransferases"/>
    <property type="match status" value="1"/>
</dbReference>
<evidence type="ECO:0000313" key="7">
    <source>
        <dbReference type="Proteomes" id="UP000001064"/>
    </source>
</evidence>
<dbReference type="AlphaFoldDB" id="F0ZZ63"/>
<dbReference type="InterPro" id="IPR016461">
    <property type="entry name" value="COMT-like"/>
</dbReference>
<evidence type="ECO:0000256" key="1">
    <source>
        <dbReference type="ARBA" id="ARBA00022603"/>
    </source>
</evidence>
<organism evidence="6 7">
    <name type="scientific">Dictyostelium purpureum</name>
    <name type="common">Slime mold</name>
    <dbReference type="NCBI Taxonomy" id="5786"/>
    <lineage>
        <taxon>Eukaryota</taxon>
        <taxon>Amoebozoa</taxon>
        <taxon>Evosea</taxon>
        <taxon>Eumycetozoa</taxon>
        <taxon>Dictyostelia</taxon>
        <taxon>Dictyosteliales</taxon>
        <taxon>Dictyosteliaceae</taxon>
        <taxon>Dictyostelium</taxon>
    </lineage>
</organism>
<evidence type="ECO:0000313" key="6">
    <source>
        <dbReference type="EMBL" id="EGC30770.1"/>
    </source>
</evidence>
<dbReference type="InterPro" id="IPR036390">
    <property type="entry name" value="WH_DNA-bd_sf"/>
</dbReference>
<feature type="non-terminal residue" evidence="6">
    <location>
        <position position="313"/>
    </location>
</feature>
<dbReference type="RefSeq" id="XP_003292710.1">
    <property type="nucleotide sequence ID" value="XM_003292662.1"/>
</dbReference>
<keyword evidence="3" id="KW-0949">S-adenosyl-L-methionine</keyword>
<dbReference type="InterPro" id="IPR001077">
    <property type="entry name" value="COMT_C"/>
</dbReference>
<dbReference type="eggNOG" id="KOG3178">
    <property type="taxonomic scope" value="Eukaryota"/>
</dbReference>
<evidence type="ECO:0000259" key="5">
    <source>
        <dbReference type="Pfam" id="PF00891"/>
    </source>
</evidence>
<dbReference type="SUPFAM" id="SSF46785">
    <property type="entry name" value="Winged helix' DNA-binding domain"/>
    <property type="match status" value="1"/>
</dbReference>
<evidence type="ECO:0000256" key="2">
    <source>
        <dbReference type="ARBA" id="ARBA00022679"/>
    </source>
</evidence>
<dbReference type="STRING" id="5786.F0ZZ63"/>
<reference evidence="7" key="1">
    <citation type="journal article" date="2011" name="Genome Biol.">
        <title>Comparative genomics of the social amoebae Dictyostelium discoideum and Dictyostelium purpureum.</title>
        <authorList>
            <consortium name="US DOE Joint Genome Institute (JGI-PGF)"/>
            <person name="Sucgang R."/>
            <person name="Kuo A."/>
            <person name="Tian X."/>
            <person name="Salerno W."/>
            <person name="Parikh A."/>
            <person name="Feasley C.L."/>
            <person name="Dalin E."/>
            <person name="Tu H."/>
            <person name="Huang E."/>
            <person name="Barry K."/>
            <person name="Lindquist E."/>
            <person name="Shapiro H."/>
            <person name="Bruce D."/>
            <person name="Schmutz J."/>
            <person name="Salamov A."/>
            <person name="Fey P."/>
            <person name="Gaudet P."/>
            <person name="Anjard C."/>
            <person name="Babu M.M."/>
            <person name="Basu S."/>
            <person name="Bushmanova Y."/>
            <person name="van der Wel H."/>
            <person name="Katoh-Kurasawa M."/>
            <person name="Dinh C."/>
            <person name="Coutinho P.M."/>
            <person name="Saito T."/>
            <person name="Elias M."/>
            <person name="Schaap P."/>
            <person name="Kay R.R."/>
            <person name="Henrissat B."/>
            <person name="Eichinger L."/>
            <person name="Rivero F."/>
            <person name="Putnam N.H."/>
            <person name="West C.M."/>
            <person name="Loomis W.F."/>
            <person name="Chisholm R.L."/>
            <person name="Shaulsky G."/>
            <person name="Strassmann J.E."/>
            <person name="Queller D.C."/>
            <person name="Kuspa A."/>
            <person name="Grigoriev I.V."/>
        </authorList>
    </citation>
    <scope>NUCLEOTIDE SEQUENCE [LARGE SCALE GENOMIC DNA]</scope>
    <source>
        <strain evidence="7">QSDP1</strain>
    </source>
</reference>
<dbReference type="Gene3D" id="1.10.10.10">
    <property type="entry name" value="Winged helix-like DNA-binding domain superfamily/Winged helix DNA-binding domain"/>
    <property type="match status" value="1"/>
</dbReference>
<evidence type="ECO:0000256" key="4">
    <source>
        <dbReference type="PIRSR" id="PIRSR005739-1"/>
    </source>
</evidence>
<feature type="domain" description="O-methyltransferase C-terminal" evidence="5">
    <location>
        <begin position="90"/>
        <end position="305"/>
    </location>
</feature>
<proteinExistence type="predicted"/>
<dbReference type="PIRSF" id="PIRSF005739">
    <property type="entry name" value="O-mtase"/>
    <property type="match status" value="1"/>
</dbReference>
<dbReference type="OMA" id="METANGM"/>
<feature type="non-terminal residue" evidence="6">
    <location>
        <position position="1"/>
    </location>
</feature>
<dbReference type="Gene3D" id="3.40.50.150">
    <property type="entry name" value="Vaccinia Virus protein VP39"/>
    <property type="match status" value="1"/>
</dbReference>
<keyword evidence="2" id="KW-0808">Transferase</keyword>
<dbReference type="GO" id="GO:0032259">
    <property type="term" value="P:methylation"/>
    <property type="evidence" value="ECO:0000318"/>
    <property type="project" value="GO_Central"/>
</dbReference>
<dbReference type="Pfam" id="PF00891">
    <property type="entry name" value="Methyltransf_2"/>
    <property type="match status" value="1"/>
</dbReference>
<protein>
    <recommendedName>
        <fullName evidence="5">O-methyltransferase C-terminal domain-containing protein</fullName>
    </recommendedName>
</protein>
<evidence type="ECO:0000256" key="3">
    <source>
        <dbReference type="ARBA" id="ARBA00022691"/>
    </source>
</evidence>
<keyword evidence="1" id="KW-0489">Methyltransferase</keyword>
<dbReference type="Proteomes" id="UP000001064">
    <property type="component" value="Unassembled WGS sequence"/>
</dbReference>
<dbReference type="InterPro" id="IPR036388">
    <property type="entry name" value="WH-like_DNA-bd_sf"/>
</dbReference>
<dbReference type="OrthoDB" id="16076at2759"/>
<sequence>SSAFAIIVKYDIPKLIEQGKNNSLELAKELEFDGQYFYRILRFLSREGLFIEMEEPYCFTNSPLSKLLVNDNGAINHVKMALNPKIMESWLHLEDSIKSGSSKAFQSIGYPNLWAFSSQNDDFKTCFIKAMSFQTQSNHSILSEFSNQMGESKVVCDIGGSSGKLLSDLIPLYPSIEKAINFDLPMAINSEFSQGFIKSLAPEIKSKLEYKPGDFFKAETIPENADLYIMKRVIHDWSNEKSTVIINNVYSKMKPNTYLVLLEGILPPKNQPDFHAIFDILNLHVIGGQERTTEEWEQLISATNFKSIESIES</sequence>
<accession>F0ZZ63</accession>
<dbReference type="KEGG" id="dpp:DICPUDRAFT_8582"/>
<feature type="active site" description="Proton acceptor" evidence="4">
    <location>
        <position position="235"/>
    </location>
</feature>
<keyword evidence="7" id="KW-1185">Reference proteome</keyword>
<dbReference type="VEuPathDB" id="AmoebaDB:DICPUDRAFT_8582"/>
<gene>
    <name evidence="6" type="ORF">DICPUDRAFT_8582</name>
</gene>
<dbReference type="InterPro" id="IPR029063">
    <property type="entry name" value="SAM-dependent_MTases_sf"/>
</dbReference>
<dbReference type="PANTHER" id="PTHR43712">
    <property type="entry name" value="PUTATIVE (AFU_ORTHOLOGUE AFUA_4G14580)-RELATED"/>
    <property type="match status" value="1"/>
</dbReference>
<dbReference type="GO" id="GO:0008757">
    <property type="term" value="F:S-adenosylmethionine-dependent methyltransferase activity"/>
    <property type="evidence" value="ECO:0000318"/>
    <property type="project" value="GO_Central"/>
</dbReference>